<dbReference type="SUPFAM" id="SSF54593">
    <property type="entry name" value="Glyoxalase/Bleomycin resistance protein/Dihydroxybiphenyl dioxygenase"/>
    <property type="match status" value="1"/>
</dbReference>
<organism evidence="2">
    <name type="scientific">Polaromonas hydrogenivorans</name>
    <dbReference type="NCBI Taxonomy" id="335476"/>
    <lineage>
        <taxon>Bacteria</taxon>
        <taxon>Pseudomonadati</taxon>
        <taxon>Pseudomonadota</taxon>
        <taxon>Betaproteobacteria</taxon>
        <taxon>Burkholderiales</taxon>
        <taxon>Comamonadaceae</taxon>
        <taxon>Polaromonas</taxon>
    </lineage>
</organism>
<proteinExistence type="predicted"/>
<evidence type="ECO:0000313" key="2">
    <source>
        <dbReference type="EMBL" id="XBP69072.1"/>
    </source>
</evidence>
<feature type="domain" description="VOC" evidence="1">
    <location>
        <begin position="3"/>
        <end position="111"/>
    </location>
</feature>
<dbReference type="InterPro" id="IPR004360">
    <property type="entry name" value="Glyas_Fos-R_dOase_dom"/>
</dbReference>
<dbReference type="AlphaFoldDB" id="A0AAU7LN34"/>
<dbReference type="EMBL" id="CP157675">
    <property type="protein sequence ID" value="XBP69072.1"/>
    <property type="molecule type" value="Genomic_DNA"/>
</dbReference>
<name>A0AAU7LN34_9BURK</name>
<protein>
    <submittedName>
        <fullName evidence="2">VOC family protein</fullName>
    </submittedName>
</protein>
<dbReference type="RefSeq" id="WP_349277397.1">
    <property type="nucleotide sequence ID" value="NZ_CBCSCU010000024.1"/>
</dbReference>
<sequence length="118" mass="12869">MPIRNAIASLAVKDIESALKWYERLLGRSADSRPMAEVAEWKFDGGGWLQVYQLPERAGSGSVTLAVTDIDEQAAHLRQCKIDTGQRSSGQKVKTLMITDPDGNHIAFAQAIDPGMAQ</sequence>
<dbReference type="InterPro" id="IPR037523">
    <property type="entry name" value="VOC_core"/>
</dbReference>
<dbReference type="Pfam" id="PF00903">
    <property type="entry name" value="Glyoxalase"/>
    <property type="match status" value="1"/>
</dbReference>
<dbReference type="Gene3D" id="3.10.180.10">
    <property type="entry name" value="2,3-Dihydroxybiphenyl 1,2-Dioxygenase, domain 1"/>
    <property type="match status" value="1"/>
</dbReference>
<dbReference type="InterPro" id="IPR029068">
    <property type="entry name" value="Glyas_Bleomycin-R_OHBP_Dase"/>
</dbReference>
<accession>A0AAU7LN34</accession>
<reference evidence="2" key="1">
    <citation type="submission" date="2024-05" db="EMBL/GenBank/DDBJ databases">
        <authorList>
            <person name="Bunk B."/>
            <person name="Swiderski J."/>
            <person name="Sproer C."/>
            <person name="Thiel V."/>
        </authorList>
    </citation>
    <scope>NUCLEOTIDE SEQUENCE</scope>
    <source>
        <strain evidence="2">DSM 17735</strain>
    </source>
</reference>
<evidence type="ECO:0000259" key="1">
    <source>
        <dbReference type="PROSITE" id="PS51819"/>
    </source>
</evidence>
<gene>
    <name evidence="2" type="ORF">ABLV49_14315</name>
</gene>
<dbReference type="PROSITE" id="PS51819">
    <property type="entry name" value="VOC"/>
    <property type="match status" value="1"/>
</dbReference>